<dbReference type="PROSITE" id="PS01182">
    <property type="entry name" value="GLYCOSYL_HYDROL_F35"/>
    <property type="match status" value="1"/>
</dbReference>
<comment type="catalytic activity">
    <reaction evidence="5">
        <text>Hydrolysis of terminal non-reducing beta-D-galactose residues in beta-D-galactosides.</text>
        <dbReference type="EC" id="3.2.1.23"/>
    </reaction>
</comment>
<feature type="domain" description="Beta-galactosidase 1-like first all-beta" evidence="8">
    <location>
        <begin position="455"/>
        <end position="570"/>
    </location>
</feature>
<feature type="active site" description="Nucleophile" evidence="4">
    <location>
        <position position="304"/>
    </location>
</feature>
<evidence type="ECO:0000256" key="4">
    <source>
        <dbReference type="PIRSR" id="PIRSR006336-1"/>
    </source>
</evidence>
<comment type="caution">
    <text evidence="10">The sequence shown here is derived from an EMBL/GenBank/DDBJ whole genome shotgun (WGS) entry which is preliminary data.</text>
</comment>
<dbReference type="SUPFAM" id="SSF49785">
    <property type="entry name" value="Galactose-binding domain-like"/>
    <property type="match status" value="1"/>
</dbReference>
<evidence type="ECO:0000256" key="2">
    <source>
        <dbReference type="ARBA" id="ARBA00022801"/>
    </source>
</evidence>
<dbReference type="PRINTS" id="PR00742">
    <property type="entry name" value="GLHYDRLASE35"/>
</dbReference>
<dbReference type="PANTHER" id="PTHR23421">
    <property type="entry name" value="BETA-GALACTOSIDASE RELATED"/>
    <property type="match status" value="1"/>
</dbReference>
<dbReference type="GO" id="GO:0005975">
    <property type="term" value="P:carbohydrate metabolic process"/>
    <property type="evidence" value="ECO:0007669"/>
    <property type="project" value="InterPro"/>
</dbReference>
<dbReference type="InterPro" id="IPR026283">
    <property type="entry name" value="B-gal_1-like"/>
</dbReference>
<accession>A0A2B4SXM8</accession>
<dbReference type="EC" id="3.2.1.23" evidence="5"/>
<organism evidence="10 11">
    <name type="scientific">Stylophora pistillata</name>
    <name type="common">Smooth cauliflower coral</name>
    <dbReference type="NCBI Taxonomy" id="50429"/>
    <lineage>
        <taxon>Eukaryota</taxon>
        <taxon>Metazoa</taxon>
        <taxon>Cnidaria</taxon>
        <taxon>Anthozoa</taxon>
        <taxon>Hexacorallia</taxon>
        <taxon>Scleractinia</taxon>
        <taxon>Astrocoeniina</taxon>
        <taxon>Pocilloporidae</taxon>
        <taxon>Stylophora</taxon>
    </lineage>
</organism>
<protein>
    <recommendedName>
        <fullName evidence="5">Beta-galactosidase</fullName>
        <ecNumber evidence="5">3.2.1.23</ecNumber>
    </recommendedName>
</protein>
<dbReference type="InterPro" id="IPR008979">
    <property type="entry name" value="Galactose-bd-like_sf"/>
</dbReference>
<dbReference type="InterPro" id="IPR048913">
    <property type="entry name" value="BetaGal_gal-bd"/>
</dbReference>
<evidence type="ECO:0000313" key="11">
    <source>
        <dbReference type="Proteomes" id="UP000225706"/>
    </source>
</evidence>
<evidence type="ECO:0000256" key="5">
    <source>
        <dbReference type="RuleBase" id="RU000675"/>
    </source>
</evidence>
<evidence type="ECO:0000256" key="3">
    <source>
        <dbReference type="ARBA" id="ARBA00023295"/>
    </source>
</evidence>
<evidence type="ECO:0000256" key="1">
    <source>
        <dbReference type="ARBA" id="ARBA00009809"/>
    </source>
</evidence>
<proteinExistence type="inferred from homology"/>
<keyword evidence="11" id="KW-1185">Reference proteome</keyword>
<dbReference type="FunFam" id="3.20.20.80:FF:000115">
    <property type="entry name" value="Beta-galactosidase"/>
    <property type="match status" value="1"/>
</dbReference>
<evidence type="ECO:0000313" key="10">
    <source>
        <dbReference type="EMBL" id="PFX33939.1"/>
    </source>
</evidence>
<evidence type="ECO:0000259" key="9">
    <source>
        <dbReference type="Pfam" id="PF21467"/>
    </source>
</evidence>
<dbReference type="SUPFAM" id="SSF51445">
    <property type="entry name" value="(Trans)glycosidases"/>
    <property type="match status" value="1"/>
</dbReference>
<dbReference type="InterPro" id="IPR001944">
    <property type="entry name" value="Glycoside_Hdrlase_35"/>
</dbReference>
<feature type="domain" description="Glycoside hydrolase 35 catalytic" evidence="7">
    <location>
        <begin position="78"/>
        <end position="393"/>
    </location>
</feature>
<evidence type="ECO:0000259" key="8">
    <source>
        <dbReference type="Pfam" id="PF21317"/>
    </source>
</evidence>
<dbReference type="AlphaFoldDB" id="A0A2B4SXM8"/>
<reference evidence="11" key="1">
    <citation type="journal article" date="2017" name="bioRxiv">
        <title>Comparative analysis of the genomes of Stylophora pistillata and Acropora digitifera provides evidence for extensive differences between species of corals.</title>
        <authorList>
            <person name="Voolstra C.R."/>
            <person name="Li Y."/>
            <person name="Liew Y.J."/>
            <person name="Baumgarten S."/>
            <person name="Zoccola D."/>
            <person name="Flot J.-F."/>
            <person name="Tambutte S."/>
            <person name="Allemand D."/>
            <person name="Aranda M."/>
        </authorList>
    </citation>
    <scope>NUCLEOTIDE SEQUENCE [LARGE SCALE GENOMIC DNA]</scope>
</reference>
<name>A0A2B4SXM8_STYPI</name>
<dbReference type="STRING" id="50429.A0A2B4SXM8"/>
<dbReference type="Pfam" id="PF21467">
    <property type="entry name" value="BetaGal_gal-bd"/>
    <property type="match status" value="1"/>
</dbReference>
<evidence type="ECO:0000256" key="6">
    <source>
        <dbReference type="RuleBase" id="RU003679"/>
    </source>
</evidence>
<dbReference type="InterPro" id="IPR019801">
    <property type="entry name" value="Glyco_hydro_35_CS"/>
</dbReference>
<dbReference type="GO" id="GO:0004565">
    <property type="term" value="F:beta-galactosidase activity"/>
    <property type="evidence" value="ECO:0007669"/>
    <property type="project" value="UniProtKB-EC"/>
</dbReference>
<dbReference type="Gene3D" id="3.20.20.80">
    <property type="entry name" value="Glycosidases"/>
    <property type="match status" value="1"/>
</dbReference>
<gene>
    <name evidence="10" type="primary">GLB1L3</name>
    <name evidence="10" type="ORF">AWC38_SpisGene1195</name>
</gene>
<dbReference type="FunFam" id="2.60.120.260:FF:000049">
    <property type="entry name" value="Beta-galactosidase"/>
    <property type="match status" value="1"/>
</dbReference>
<sequence>MPMKTIFFRKPNLSSQQIFLLVIAIVLFVGYTLLERKSLSADSLVHAEHHQVLTNVRVISETKSQLSGPSLTYEKKEFFLRGKPLRIMSGAIHYFRVVPEYWKDRLVKLKAMGLNTVETYVPWNVHEEVKGQLKFDGNLDIRAFIKLAKELGLYVILRPGPYICSEWDFGGLPSWLLSDPHMEPRSMYPPFIEAVDQFYKRFLPILVPLQFSKGGPIVAFQLENEYGSYASADVEYMQHLKMIMVNGGITELLFTSDNNSGLKKEFLTLPNVLKTINVDVQFNLRQELSYLQEIQPDKPVLIMEYWVGWFDLWGDSKHHNGKSAWSVAKVLGEILEFGASFNLYMFHGGTNFGFMNGANGLRPTTTSYDYDAPLSEAGDVTSKYRSIKDAIKQHAPEHSIPKNLPEVPENSSRKDYGKVSMQQGMSLTQLLSYQTPIESGHVMPMEQLPINNNGGQGYGFILYQTELPHYPKEIVMEQILDRAQILLDSVLIQTYDASMGYKSPVVIAVSQNHEQSLRSAKQTKHNLEILVENMGRTNFVWDMNKMRKGITGKVTVDGLSPTKWRIYPLQFKPQDLASIKEKGKWDKVPEKGPTGPFLYKGTFKVSEGPRDTFLNMKNWNKGVCFINGHNLGRYWERGPQTTLYVPAPWLRTGDNELIILELHGYKKAAEVSFTGFPFYLG</sequence>
<dbReference type="Pfam" id="PF21317">
    <property type="entry name" value="BetaGal_ABD_1"/>
    <property type="match status" value="1"/>
</dbReference>
<dbReference type="Pfam" id="PF01301">
    <property type="entry name" value="Glyco_hydro_35"/>
    <property type="match status" value="1"/>
</dbReference>
<dbReference type="InterPro" id="IPR017853">
    <property type="entry name" value="GH"/>
</dbReference>
<dbReference type="OrthoDB" id="1657402at2759"/>
<evidence type="ECO:0000259" key="7">
    <source>
        <dbReference type="Pfam" id="PF01301"/>
    </source>
</evidence>
<dbReference type="InterPro" id="IPR031330">
    <property type="entry name" value="Gly_Hdrlase_35_cat"/>
</dbReference>
<comment type="similarity">
    <text evidence="1 6">Belongs to the glycosyl hydrolase 35 family.</text>
</comment>
<dbReference type="EMBL" id="LSMT01000007">
    <property type="protein sequence ID" value="PFX33939.1"/>
    <property type="molecule type" value="Genomic_DNA"/>
</dbReference>
<keyword evidence="3 5" id="KW-0326">Glycosidase</keyword>
<dbReference type="PIRSF" id="PIRSF006336">
    <property type="entry name" value="B-gal"/>
    <property type="match status" value="1"/>
</dbReference>
<dbReference type="Proteomes" id="UP000225706">
    <property type="component" value="Unassembled WGS sequence"/>
</dbReference>
<keyword evidence="2 5" id="KW-0378">Hydrolase</keyword>
<dbReference type="Gene3D" id="2.60.120.260">
    <property type="entry name" value="Galactose-binding domain-like"/>
    <property type="match status" value="2"/>
</dbReference>
<dbReference type="InterPro" id="IPR048912">
    <property type="entry name" value="BetaGal1-like_ABD1"/>
</dbReference>
<feature type="active site" description="Proton donor" evidence="4">
    <location>
        <position position="225"/>
    </location>
</feature>
<feature type="domain" description="Beta-galactosidase galactose-binding" evidence="9">
    <location>
        <begin position="596"/>
        <end position="655"/>
    </location>
</feature>